<evidence type="ECO:0000256" key="1">
    <source>
        <dbReference type="SAM" id="SignalP"/>
    </source>
</evidence>
<sequence>PATASALLLLLLGLAWTQGSHGWVGTAGCAGCGRVITAETCRQSRSELQLQPACVSHCLWWAVLSQDPCKGGSLTFFLGFPSATWPAAVGEVLVGNFLQPPPRPRKAL</sequence>
<dbReference type="Proteomes" id="UP000236370">
    <property type="component" value="Unassembled WGS sequence"/>
</dbReference>
<feature type="signal peptide" evidence="1">
    <location>
        <begin position="1"/>
        <end position="22"/>
    </location>
</feature>
<dbReference type="AlphaFoldDB" id="A0A2J8QHF7"/>
<feature type="non-terminal residue" evidence="2">
    <location>
        <position position="108"/>
    </location>
</feature>
<accession>A0A2J8QHF7</accession>
<feature type="chain" id="PRO_5014375413" evidence="1">
    <location>
        <begin position="23"/>
        <end position="108"/>
    </location>
</feature>
<evidence type="ECO:0000313" key="3">
    <source>
        <dbReference type="Proteomes" id="UP000236370"/>
    </source>
</evidence>
<gene>
    <name evidence="2" type="ORF">CK820_G0030210</name>
</gene>
<keyword evidence="1" id="KW-0732">Signal</keyword>
<comment type="caution">
    <text evidence="2">The sequence shown here is derived from an EMBL/GenBank/DDBJ whole genome shotgun (WGS) entry which is preliminary data.</text>
</comment>
<feature type="non-terminal residue" evidence="2">
    <location>
        <position position="1"/>
    </location>
</feature>
<proteinExistence type="predicted"/>
<evidence type="ECO:0000313" key="2">
    <source>
        <dbReference type="EMBL" id="PNI95712.1"/>
    </source>
</evidence>
<protein>
    <submittedName>
        <fullName evidence="2">DMKN isoform 28</fullName>
    </submittedName>
</protein>
<name>A0A2J8QHF7_PANTR</name>
<reference evidence="2 3" key="1">
    <citation type="submission" date="2017-12" db="EMBL/GenBank/DDBJ databases">
        <title>High-resolution comparative analysis of great ape genomes.</title>
        <authorList>
            <person name="Pollen A."/>
            <person name="Hastie A."/>
            <person name="Hormozdiari F."/>
            <person name="Dougherty M."/>
            <person name="Liu R."/>
            <person name="Chaisson M."/>
            <person name="Hoppe E."/>
            <person name="Hill C."/>
            <person name="Pang A."/>
            <person name="Hillier L."/>
            <person name="Baker C."/>
            <person name="Armstrong J."/>
            <person name="Shendure J."/>
            <person name="Paten B."/>
            <person name="Wilson R."/>
            <person name="Chao H."/>
            <person name="Schneider V."/>
            <person name="Ventura M."/>
            <person name="Kronenberg Z."/>
            <person name="Murali S."/>
            <person name="Gordon D."/>
            <person name="Cantsilieris S."/>
            <person name="Munson K."/>
            <person name="Nelson B."/>
            <person name="Raja A."/>
            <person name="Underwood J."/>
            <person name="Diekhans M."/>
            <person name="Fiddes I."/>
            <person name="Haussler D."/>
            <person name="Eichler E."/>
        </authorList>
    </citation>
    <scope>NUCLEOTIDE SEQUENCE [LARGE SCALE GENOMIC DNA]</scope>
    <source>
        <strain evidence="2">Yerkes chimp pedigree #C0471</strain>
    </source>
</reference>
<dbReference type="EMBL" id="NBAG03000037">
    <property type="protein sequence ID" value="PNI95712.1"/>
    <property type="molecule type" value="Genomic_DNA"/>
</dbReference>
<organism evidence="2 3">
    <name type="scientific">Pan troglodytes</name>
    <name type="common">Chimpanzee</name>
    <dbReference type="NCBI Taxonomy" id="9598"/>
    <lineage>
        <taxon>Eukaryota</taxon>
        <taxon>Metazoa</taxon>
        <taxon>Chordata</taxon>
        <taxon>Craniata</taxon>
        <taxon>Vertebrata</taxon>
        <taxon>Euteleostomi</taxon>
        <taxon>Mammalia</taxon>
        <taxon>Eutheria</taxon>
        <taxon>Euarchontoglires</taxon>
        <taxon>Primates</taxon>
        <taxon>Haplorrhini</taxon>
        <taxon>Catarrhini</taxon>
        <taxon>Hominidae</taxon>
        <taxon>Pan</taxon>
    </lineage>
</organism>